<accession>A0A8D8FD67</accession>
<sequence>MPRRYVYDTGRRRIFFGGGLVDEPLPAVAVADALFVLNSDILDSAFCFRILWFSKLTEVLLQDSDRDRLVPLLPPVAAGVVMDRLSRSFRTDERRDSRWDLTSPREESSLEALDNSSDKICSAEDLTHGLERLLGAI</sequence>
<dbReference type="EMBL" id="HBUE01055874">
    <property type="protein sequence ID" value="CAG6466425.1"/>
    <property type="molecule type" value="Transcribed_RNA"/>
</dbReference>
<name>A0A8D8FD67_CULPI</name>
<reference evidence="1" key="1">
    <citation type="submission" date="2021-05" db="EMBL/GenBank/DDBJ databases">
        <authorList>
            <person name="Alioto T."/>
            <person name="Alioto T."/>
            <person name="Gomez Garrido J."/>
        </authorList>
    </citation>
    <scope>NUCLEOTIDE SEQUENCE</scope>
</reference>
<evidence type="ECO:0000313" key="1">
    <source>
        <dbReference type="EMBL" id="CAG6466425.1"/>
    </source>
</evidence>
<proteinExistence type="predicted"/>
<protein>
    <submittedName>
        <fullName evidence="1">(northern house mosquito) hypothetical protein</fullName>
    </submittedName>
</protein>
<dbReference type="AlphaFoldDB" id="A0A8D8FD67"/>
<organism evidence="1">
    <name type="scientific">Culex pipiens</name>
    <name type="common">House mosquito</name>
    <dbReference type="NCBI Taxonomy" id="7175"/>
    <lineage>
        <taxon>Eukaryota</taxon>
        <taxon>Metazoa</taxon>
        <taxon>Ecdysozoa</taxon>
        <taxon>Arthropoda</taxon>
        <taxon>Hexapoda</taxon>
        <taxon>Insecta</taxon>
        <taxon>Pterygota</taxon>
        <taxon>Neoptera</taxon>
        <taxon>Endopterygota</taxon>
        <taxon>Diptera</taxon>
        <taxon>Nematocera</taxon>
        <taxon>Culicoidea</taxon>
        <taxon>Culicidae</taxon>
        <taxon>Culicinae</taxon>
        <taxon>Culicini</taxon>
        <taxon>Culex</taxon>
        <taxon>Culex</taxon>
    </lineage>
</organism>